<protein>
    <submittedName>
        <fullName evidence="5">ADP-ribose pyrophosphatase YjhB (NUDIX family)</fullName>
    </submittedName>
    <submittedName>
        <fullName evidence="4">Nudix hydrolase</fullName>
    </submittedName>
</protein>
<evidence type="ECO:0000313" key="7">
    <source>
        <dbReference type="Proteomes" id="UP000702954"/>
    </source>
</evidence>
<accession>A0A4R3JSV3</accession>
<comment type="cofactor">
    <cofactor evidence="1">
        <name>Mg(2+)</name>
        <dbReference type="ChEBI" id="CHEBI:18420"/>
    </cofactor>
</comment>
<dbReference type="EMBL" id="SLZV01000001">
    <property type="protein sequence ID" value="TCS70317.1"/>
    <property type="molecule type" value="Genomic_DNA"/>
</dbReference>
<reference evidence="4 7" key="1">
    <citation type="journal article" date="2018" name="Int. J. Syst. Evol. Microbiol.">
        <title>Draft Genome Sequence of Faecalimonas umbilicata JCM 30896T, an Acetate-Producing Bacterium Isolated from Human Feces.</title>
        <authorList>
            <person name="Sakamoto M."/>
            <person name="Ikeyama N."/>
            <person name="Yuki M."/>
            <person name="Ohkuma M."/>
        </authorList>
    </citation>
    <scope>NUCLEOTIDE SEQUENCE [LARGE SCALE GENOMIC DNA]</scope>
    <source>
        <strain evidence="4 7">EGH7</strain>
    </source>
</reference>
<dbReference type="EMBL" id="BHEO01000002">
    <property type="protein sequence ID" value="GBU04062.1"/>
    <property type="molecule type" value="Genomic_DNA"/>
</dbReference>
<dbReference type="RefSeq" id="WP_116441139.1">
    <property type="nucleotide sequence ID" value="NZ_BHEO01000002.1"/>
</dbReference>
<dbReference type="Gene3D" id="3.90.79.10">
    <property type="entry name" value="Nucleoside Triphosphate Pyrophosphohydrolase"/>
    <property type="match status" value="1"/>
</dbReference>
<dbReference type="AlphaFoldDB" id="A0A4R3JSV3"/>
<keyword evidence="7" id="KW-1185">Reference proteome</keyword>
<dbReference type="GO" id="GO:0016787">
    <property type="term" value="F:hydrolase activity"/>
    <property type="evidence" value="ECO:0007669"/>
    <property type="project" value="UniProtKB-KW"/>
</dbReference>
<dbReference type="Proteomes" id="UP000702954">
    <property type="component" value="Unassembled WGS sequence"/>
</dbReference>
<organism evidence="5 6">
    <name type="scientific">Faecalimonas umbilicata</name>
    <dbReference type="NCBI Taxonomy" id="1912855"/>
    <lineage>
        <taxon>Bacteria</taxon>
        <taxon>Bacillati</taxon>
        <taxon>Bacillota</taxon>
        <taxon>Clostridia</taxon>
        <taxon>Lachnospirales</taxon>
        <taxon>Lachnospiraceae</taxon>
        <taxon>Faecalimonas</taxon>
    </lineage>
</organism>
<sequence>MELWDLFDENRRFLYKQHNRQEPLAPGHYHVVVVVCVVNSKEEILVTLRHPAKETYANCWENTGGSVLAGETSSQGAVRELKEETGIGVSEEELMLLGSVRGISAFYDFYVVRKDVELSDIVLQENETADARWVTLEQFIQMGEDGTLAEPVYRRFRQFEEAFWKLIKNEGEEKKHENL</sequence>
<proteinExistence type="predicted"/>
<dbReference type="InterPro" id="IPR020084">
    <property type="entry name" value="NUDIX_hydrolase_CS"/>
</dbReference>
<name>A0A4R3JSV3_9FIRM</name>
<evidence type="ECO:0000313" key="6">
    <source>
        <dbReference type="Proteomes" id="UP000294613"/>
    </source>
</evidence>
<dbReference type="Pfam" id="PF00293">
    <property type="entry name" value="NUDIX"/>
    <property type="match status" value="1"/>
</dbReference>
<dbReference type="CDD" id="cd04693">
    <property type="entry name" value="NUDIX_Hydrolase"/>
    <property type="match status" value="1"/>
</dbReference>
<dbReference type="InterPro" id="IPR015797">
    <property type="entry name" value="NUDIX_hydrolase-like_dom_sf"/>
</dbReference>
<dbReference type="Proteomes" id="UP000294613">
    <property type="component" value="Unassembled WGS sequence"/>
</dbReference>
<evidence type="ECO:0000256" key="2">
    <source>
        <dbReference type="ARBA" id="ARBA00022801"/>
    </source>
</evidence>
<gene>
    <name evidence="5" type="ORF">EDD74_101167</name>
    <name evidence="4" type="ORF">FAEUMB_06030</name>
</gene>
<evidence type="ECO:0000259" key="3">
    <source>
        <dbReference type="PROSITE" id="PS51462"/>
    </source>
</evidence>
<reference evidence="5 6" key="2">
    <citation type="submission" date="2019-03" db="EMBL/GenBank/DDBJ databases">
        <title>Genomic Encyclopedia of Type Strains, Phase IV (KMG-IV): sequencing the most valuable type-strain genomes for metagenomic binning, comparative biology and taxonomic classification.</title>
        <authorList>
            <person name="Goeker M."/>
        </authorList>
    </citation>
    <scope>NUCLEOTIDE SEQUENCE [LARGE SCALE GENOMIC DNA]</scope>
    <source>
        <strain evidence="5 6">DSM 103426</strain>
    </source>
</reference>
<feature type="domain" description="Nudix hydrolase" evidence="3">
    <location>
        <begin position="28"/>
        <end position="158"/>
    </location>
</feature>
<dbReference type="PANTHER" id="PTHR43046">
    <property type="entry name" value="GDP-MANNOSE MANNOSYL HYDROLASE"/>
    <property type="match status" value="1"/>
</dbReference>
<dbReference type="PANTHER" id="PTHR43046:SF14">
    <property type="entry name" value="MUTT_NUDIX FAMILY PROTEIN"/>
    <property type="match status" value="1"/>
</dbReference>
<dbReference type="InterPro" id="IPR000086">
    <property type="entry name" value="NUDIX_hydrolase_dom"/>
</dbReference>
<evidence type="ECO:0000313" key="5">
    <source>
        <dbReference type="EMBL" id="TCS70317.1"/>
    </source>
</evidence>
<evidence type="ECO:0000313" key="4">
    <source>
        <dbReference type="EMBL" id="GBU04062.1"/>
    </source>
</evidence>
<evidence type="ECO:0000256" key="1">
    <source>
        <dbReference type="ARBA" id="ARBA00001946"/>
    </source>
</evidence>
<dbReference type="PROSITE" id="PS00893">
    <property type="entry name" value="NUDIX_BOX"/>
    <property type="match status" value="1"/>
</dbReference>
<comment type="caution">
    <text evidence="5">The sequence shown here is derived from an EMBL/GenBank/DDBJ whole genome shotgun (WGS) entry which is preliminary data.</text>
</comment>
<dbReference type="SUPFAM" id="SSF55811">
    <property type="entry name" value="Nudix"/>
    <property type="match status" value="1"/>
</dbReference>
<dbReference type="PROSITE" id="PS51462">
    <property type="entry name" value="NUDIX"/>
    <property type="match status" value="1"/>
</dbReference>
<keyword evidence="2 4" id="KW-0378">Hydrolase</keyword>